<proteinExistence type="predicted"/>
<evidence type="ECO:0000313" key="5">
    <source>
        <dbReference type="EMBL" id="CAF3899596.1"/>
    </source>
</evidence>
<accession>A0A813Z8P4</accession>
<name>A0A813Z8P4_9BILA</name>
<dbReference type="EMBL" id="CAJNOQ010001446">
    <property type="protein sequence ID" value="CAF0895464.1"/>
    <property type="molecule type" value="Genomic_DNA"/>
</dbReference>
<sequence>MAVKGSDANPDFCFNEIEGDLFQSPDNNVSLAHCVSEDMEMSKGIATLFRDKFGRINELKQQGVVTGGVAYLKADERYIFYLVTKKFYYHKPTMKTLQSSLEAMKERCQEFNVVNLAIPKIGCGLDKLNWTKVSEMIKDIFQDLPIKITVYHQKK</sequence>
<dbReference type="InterPro" id="IPR050892">
    <property type="entry name" value="ADP-ribose_metab_enzymes"/>
</dbReference>
<dbReference type="Proteomes" id="UP000677228">
    <property type="component" value="Unassembled WGS sequence"/>
</dbReference>
<dbReference type="Proteomes" id="UP000663829">
    <property type="component" value="Unassembled WGS sequence"/>
</dbReference>
<gene>
    <name evidence="2" type="ORF">GPM918_LOCUS8351</name>
    <name evidence="3" type="ORF">OVA965_LOCUS20299</name>
    <name evidence="4" type="ORF">SRO942_LOCUS8358</name>
    <name evidence="5" type="ORF">TMI583_LOCUS20635</name>
</gene>
<evidence type="ECO:0000259" key="1">
    <source>
        <dbReference type="PROSITE" id="PS51154"/>
    </source>
</evidence>
<evidence type="ECO:0000313" key="3">
    <source>
        <dbReference type="EMBL" id="CAF1123587.1"/>
    </source>
</evidence>
<dbReference type="EMBL" id="CAJOBC010001448">
    <property type="protein sequence ID" value="CAF3679010.1"/>
    <property type="molecule type" value="Genomic_DNA"/>
</dbReference>
<comment type="caution">
    <text evidence="2">The sequence shown here is derived from an EMBL/GenBank/DDBJ whole genome shotgun (WGS) entry which is preliminary data.</text>
</comment>
<dbReference type="EMBL" id="CAJNOK010010745">
    <property type="protein sequence ID" value="CAF1123587.1"/>
    <property type="molecule type" value="Genomic_DNA"/>
</dbReference>
<organism evidence="2 6">
    <name type="scientific">Didymodactylos carnosus</name>
    <dbReference type="NCBI Taxonomy" id="1234261"/>
    <lineage>
        <taxon>Eukaryota</taxon>
        <taxon>Metazoa</taxon>
        <taxon>Spiralia</taxon>
        <taxon>Gnathifera</taxon>
        <taxon>Rotifera</taxon>
        <taxon>Eurotatoria</taxon>
        <taxon>Bdelloidea</taxon>
        <taxon>Philodinida</taxon>
        <taxon>Philodinidae</taxon>
        <taxon>Didymodactylos</taxon>
    </lineage>
</organism>
<dbReference type="PROSITE" id="PS51154">
    <property type="entry name" value="MACRO"/>
    <property type="match status" value="1"/>
</dbReference>
<dbReference type="PANTHER" id="PTHR12521:SF0">
    <property type="entry name" value="ADP-RIBOSE GLYCOHYDROLASE OARD1"/>
    <property type="match status" value="1"/>
</dbReference>
<protein>
    <recommendedName>
        <fullName evidence="1">Macro domain-containing protein</fullName>
    </recommendedName>
</protein>
<dbReference type="GO" id="GO:0140291">
    <property type="term" value="P:peptidyl-glutamate ADP-deribosylation"/>
    <property type="evidence" value="ECO:0007669"/>
    <property type="project" value="TreeGrafter"/>
</dbReference>
<dbReference type="Proteomes" id="UP000681722">
    <property type="component" value="Unassembled WGS sequence"/>
</dbReference>
<dbReference type="Pfam" id="PF01661">
    <property type="entry name" value="Macro"/>
    <property type="match status" value="1"/>
</dbReference>
<dbReference type="Proteomes" id="UP000682733">
    <property type="component" value="Unassembled WGS sequence"/>
</dbReference>
<dbReference type="EMBL" id="CAJOBA010018426">
    <property type="protein sequence ID" value="CAF3899596.1"/>
    <property type="molecule type" value="Genomic_DNA"/>
</dbReference>
<feature type="domain" description="Macro" evidence="1">
    <location>
        <begin position="1"/>
        <end position="155"/>
    </location>
</feature>
<reference evidence="2" key="1">
    <citation type="submission" date="2021-02" db="EMBL/GenBank/DDBJ databases">
        <authorList>
            <person name="Nowell W R."/>
        </authorList>
    </citation>
    <scope>NUCLEOTIDE SEQUENCE</scope>
</reference>
<evidence type="ECO:0000313" key="2">
    <source>
        <dbReference type="EMBL" id="CAF0895464.1"/>
    </source>
</evidence>
<dbReference type="PANTHER" id="PTHR12521">
    <property type="entry name" value="PROTEIN C6ORF130"/>
    <property type="match status" value="1"/>
</dbReference>
<dbReference type="AlphaFoldDB" id="A0A813Z8P4"/>
<evidence type="ECO:0000313" key="6">
    <source>
        <dbReference type="Proteomes" id="UP000663829"/>
    </source>
</evidence>
<dbReference type="Gene3D" id="3.40.220.10">
    <property type="entry name" value="Leucine Aminopeptidase, subunit E, domain 1"/>
    <property type="match status" value="1"/>
</dbReference>
<evidence type="ECO:0000313" key="4">
    <source>
        <dbReference type="EMBL" id="CAF3679010.1"/>
    </source>
</evidence>
<keyword evidence="6" id="KW-1185">Reference proteome</keyword>
<dbReference type="OrthoDB" id="2155246at2759"/>
<dbReference type="SUPFAM" id="SSF52949">
    <property type="entry name" value="Macro domain-like"/>
    <property type="match status" value="1"/>
</dbReference>
<dbReference type="InterPro" id="IPR043472">
    <property type="entry name" value="Macro_dom-like"/>
</dbReference>
<dbReference type="InterPro" id="IPR002589">
    <property type="entry name" value="Macro_dom"/>
</dbReference>
<dbReference type="CDD" id="cd02901">
    <property type="entry name" value="Macro_Poa1p-like"/>
    <property type="match status" value="1"/>
</dbReference>